<dbReference type="Pfam" id="PF00078">
    <property type="entry name" value="RVT_1"/>
    <property type="match status" value="1"/>
</dbReference>
<sequence length="74" mass="8201">MGVPLDEGTTIYSLSYADDLVIVAQDEEDASYMTSKLMEECPKWGLEININKCEYLVIGHPHTPSLLLDGGEKI</sequence>
<dbReference type="EnsemblMetazoa" id="RPRC001699-RA">
    <property type="protein sequence ID" value="RPRC001699-PA"/>
    <property type="gene ID" value="RPRC001699"/>
</dbReference>
<dbReference type="InterPro" id="IPR043502">
    <property type="entry name" value="DNA/RNA_pol_sf"/>
</dbReference>
<evidence type="ECO:0000313" key="1">
    <source>
        <dbReference type="EnsemblMetazoa" id="RPRC001699-PA"/>
    </source>
</evidence>
<keyword evidence="2" id="KW-1185">Reference proteome</keyword>
<dbReference type="Gene3D" id="3.30.70.270">
    <property type="match status" value="1"/>
</dbReference>
<dbReference type="Proteomes" id="UP000015103">
    <property type="component" value="Unassembled WGS sequence"/>
</dbReference>
<dbReference type="PROSITE" id="PS50878">
    <property type="entry name" value="RT_POL"/>
    <property type="match status" value="1"/>
</dbReference>
<dbReference type="AlphaFoldDB" id="T1HCD5"/>
<dbReference type="GO" id="GO:0071897">
    <property type="term" value="P:DNA biosynthetic process"/>
    <property type="evidence" value="ECO:0007669"/>
    <property type="project" value="UniProtKB-ARBA"/>
</dbReference>
<evidence type="ECO:0000313" key="2">
    <source>
        <dbReference type="Proteomes" id="UP000015103"/>
    </source>
</evidence>
<dbReference type="SUPFAM" id="SSF56672">
    <property type="entry name" value="DNA/RNA polymerases"/>
    <property type="match status" value="1"/>
</dbReference>
<dbReference type="InterPro" id="IPR000477">
    <property type="entry name" value="RT_dom"/>
</dbReference>
<accession>T1HCD5</accession>
<dbReference type="HOGENOM" id="CLU_200715_0_0_1"/>
<dbReference type="InterPro" id="IPR043128">
    <property type="entry name" value="Rev_trsase/Diguanyl_cyclase"/>
</dbReference>
<dbReference type="VEuPathDB" id="VectorBase:RPRC001699"/>
<proteinExistence type="predicted"/>
<protein>
    <submittedName>
        <fullName evidence="1">Reverse transcriptase domain-containing protein</fullName>
    </submittedName>
</protein>
<organism evidence="1 2">
    <name type="scientific">Rhodnius prolixus</name>
    <name type="common">Triatomid bug</name>
    <dbReference type="NCBI Taxonomy" id="13249"/>
    <lineage>
        <taxon>Eukaryota</taxon>
        <taxon>Metazoa</taxon>
        <taxon>Ecdysozoa</taxon>
        <taxon>Arthropoda</taxon>
        <taxon>Hexapoda</taxon>
        <taxon>Insecta</taxon>
        <taxon>Pterygota</taxon>
        <taxon>Neoptera</taxon>
        <taxon>Paraneoptera</taxon>
        <taxon>Hemiptera</taxon>
        <taxon>Heteroptera</taxon>
        <taxon>Panheteroptera</taxon>
        <taxon>Cimicomorpha</taxon>
        <taxon>Reduviidae</taxon>
        <taxon>Triatominae</taxon>
        <taxon>Rhodnius</taxon>
    </lineage>
</organism>
<reference evidence="1" key="1">
    <citation type="submission" date="2015-05" db="UniProtKB">
        <authorList>
            <consortium name="EnsemblMetazoa"/>
        </authorList>
    </citation>
    <scope>IDENTIFICATION</scope>
</reference>
<dbReference type="InParanoid" id="T1HCD5"/>
<name>T1HCD5_RHOPR</name>
<dbReference type="EMBL" id="ACPB03002133">
    <property type="status" value="NOT_ANNOTATED_CDS"/>
    <property type="molecule type" value="Genomic_DNA"/>
</dbReference>